<gene>
    <name evidence="3" type="ORF">CISIN_1g048027mg</name>
</gene>
<evidence type="ECO:0000313" key="3">
    <source>
        <dbReference type="EMBL" id="KDO48864.1"/>
    </source>
</evidence>
<sequence>NPSICGLPQDWLFKMHGILRTKSGDKGCSDVKVQQCCGHVYGGSSSGVQLQMPYGQCTIAIDSKYTSDQPRGVHISDTEVINDLKDVDESDNVEHSVIAIIDSAINFLAKDTMAGEPPWPFFNHNRDVGELSNDGSVFLSDSTENDGSALENSWEGYEDYLIQNFVNKKNERSSIDGFLFRKGGANGITMELGQRFKDEFHFRRAVEIQAMRDGIKLCVMENTSTLISCECSNLMCDWKVSAAKVRKGNVFVLKEIIPNHTCKRHNNNFALGTMWNAAKFLHLWVENPNIDLDRLGDEIERCSGIKYPTWKVEAIDKVAKFWLRTDHSYGYEHLLHYKNEMLKVNKDNIIKIQTKTYDDLVAPIFDRMFVLFADCSHAFKTTSRRLVIVDGWEIDSPYKSVMLVAVCRDGNNAVLPIAFCEVQEENLDSWSFFLKNLYEGLRMDYMDYGKGICIMCDGDNGVDEAVSEFLPYAQYRQCCFSIYNKLMKQFPHALVYSLFWSACRSTNKAAFQHQMMLLQCHNRDCYQWLIDRGCHTWALYCMPEWAKSTDITISATEQLRIWLLKYLDMNVANRFTAITKETAKIFQKRYLAGWDWVHDSITPTTRQQITQNVIEGDGWNIHSGADPKILTVTMNGLSFVVNKELAICSCGLWQLSGIPCPHACRCIIHWAASYADFVHDFMTVEVYRSTYGPGMKELPEICKWTPQLIDIVQPPLKRLIDPMNGDDETQVNLSN</sequence>
<name>A0A067E0W0_CITSI</name>
<dbReference type="InterPro" id="IPR007527">
    <property type="entry name" value="Znf_SWIM"/>
</dbReference>
<dbReference type="Pfam" id="PF10551">
    <property type="entry name" value="MULE"/>
    <property type="match status" value="1"/>
</dbReference>
<dbReference type="PANTHER" id="PTHR31973">
    <property type="entry name" value="POLYPROTEIN, PUTATIVE-RELATED"/>
    <property type="match status" value="1"/>
</dbReference>
<dbReference type="PANTHER" id="PTHR31973:SF195">
    <property type="entry name" value="MUDR FAMILY TRANSPOSASE"/>
    <property type="match status" value="1"/>
</dbReference>
<dbReference type="Pfam" id="PF03108">
    <property type="entry name" value="DBD_Tnp_Mut"/>
    <property type="match status" value="1"/>
</dbReference>
<dbReference type="EMBL" id="KK785129">
    <property type="protein sequence ID" value="KDO48864.1"/>
    <property type="molecule type" value="Genomic_DNA"/>
</dbReference>
<dbReference type="STRING" id="2711.A0A067E0W0"/>
<feature type="domain" description="SWIM-type" evidence="2">
    <location>
        <begin position="639"/>
        <end position="671"/>
    </location>
</feature>
<dbReference type="InterPro" id="IPR004332">
    <property type="entry name" value="Transposase_MuDR"/>
</dbReference>
<proteinExistence type="predicted"/>
<evidence type="ECO:0000259" key="2">
    <source>
        <dbReference type="PROSITE" id="PS50966"/>
    </source>
</evidence>
<protein>
    <recommendedName>
        <fullName evidence="2">SWIM-type domain-containing protein</fullName>
    </recommendedName>
</protein>
<dbReference type="GO" id="GO:0008270">
    <property type="term" value="F:zinc ion binding"/>
    <property type="evidence" value="ECO:0007669"/>
    <property type="project" value="UniProtKB-KW"/>
</dbReference>
<keyword evidence="4" id="KW-1185">Reference proteome</keyword>
<evidence type="ECO:0000256" key="1">
    <source>
        <dbReference type="PROSITE-ProRule" id="PRU00325"/>
    </source>
</evidence>
<keyword evidence="1" id="KW-0863">Zinc-finger</keyword>
<organism evidence="3 4">
    <name type="scientific">Citrus sinensis</name>
    <name type="common">Sweet orange</name>
    <name type="synonym">Citrus aurantium var. sinensis</name>
    <dbReference type="NCBI Taxonomy" id="2711"/>
    <lineage>
        <taxon>Eukaryota</taxon>
        <taxon>Viridiplantae</taxon>
        <taxon>Streptophyta</taxon>
        <taxon>Embryophyta</taxon>
        <taxon>Tracheophyta</taxon>
        <taxon>Spermatophyta</taxon>
        <taxon>Magnoliopsida</taxon>
        <taxon>eudicotyledons</taxon>
        <taxon>Gunneridae</taxon>
        <taxon>Pentapetalae</taxon>
        <taxon>rosids</taxon>
        <taxon>malvids</taxon>
        <taxon>Sapindales</taxon>
        <taxon>Rutaceae</taxon>
        <taxon>Aurantioideae</taxon>
        <taxon>Citrus</taxon>
    </lineage>
</organism>
<feature type="non-terminal residue" evidence="3">
    <location>
        <position position="1"/>
    </location>
</feature>
<evidence type="ECO:0000313" key="4">
    <source>
        <dbReference type="Proteomes" id="UP000027120"/>
    </source>
</evidence>
<dbReference type="Proteomes" id="UP000027120">
    <property type="component" value="Unassembled WGS sequence"/>
</dbReference>
<reference evidence="3 4" key="1">
    <citation type="submission" date="2014-04" db="EMBL/GenBank/DDBJ databases">
        <authorList>
            <consortium name="International Citrus Genome Consortium"/>
            <person name="Gmitter F."/>
            <person name="Chen C."/>
            <person name="Farmerie W."/>
            <person name="Harkins T."/>
            <person name="Desany B."/>
            <person name="Mohiuddin M."/>
            <person name="Kodira C."/>
            <person name="Borodovsky M."/>
            <person name="Lomsadze A."/>
            <person name="Burns P."/>
            <person name="Jenkins J."/>
            <person name="Prochnik S."/>
            <person name="Shu S."/>
            <person name="Chapman J."/>
            <person name="Pitluck S."/>
            <person name="Schmutz J."/>
            <person name="Rokhsar D."/>
        </authorList>
    </citation>
    <scope>NUCLEOTIDE SEQUENCE</scope>
</reference>
<dbReference type="AlphaFoldDB" id="A0A067E0W0"/>
<keyword evidence="1" id="KW-0862">Zinc</keyword>
<keyword evidence="1" id="KW-0479">Metal-binding</keyword>
<dbReference type="PROSITE" id="PS50966">
    <property type="entry name" value="ZF_SWIM"/>
    <property type="match status" value="1"/>
</dbReference>
<dbReference type="InterPro" id="IPR018289">
    <property type="entry name" value="MULE_transposase_dom"/>
</dbReference>
<accession>A0A067E0W0</accession>